<evidence type="ECO:0000256" key="2">
    <source>
        <dbReference type="SAM" id="Phobius"/>
    </source>
</evidence>
<keyword evidence="2" id="KW-0812">Transmembrane</keyword>
<keyword evidence="4" id="KW-1185">Reference proteome</keyword>
<feature type="region of interest" description="Disordered" evidence="1">
    <location>
        <begin position="193"/>
        <end position="218"/>
    </location>
</feature>
<dbReference type="Proteomes" id="UP000823388">
    <property type="component" value="Chromosome 5K"/>
</dbReference>
<sequence>MTDRDDGDRARRPPSYNKSARARSSVEPRTQRSRSPSRTVGESRVSARRPRTAMAAGLLAVAAAAAVLAAAAAALPVLADDKECFENCFKHCVGNDKSMTDYCNYACGMTCGPNDHALRRPLAGAAAIAGLPINCQLACVRESCHPLQADGKDTEACYGQCYRSCKTKGGLPRPLGAGTVRPPAALPDHRFHKMQDAVQPTAEPDPDDVGRRARGPLA</sequence>
<gene>
    <name evidence="3" type="ORF">PVAP13_5KG396500</name>
</gene>
<name>A0A8T0SJQ6_PANVG</name>
<dbReference type="EMBL" id="CM029045">
    <property type="protein sequence ID" value="KAG2598781.1"/>
    <property type="molecule type" value="Genomic_DNA"/>
</dbReference>
<dbReference type="AlphaFoldDB" id="A0A8T0SJQ6"/>
<proteinExistence type="predicted"/>
<organism evidence="3 4">
    <name type="scientific">Panicum virgatum</name>
    <name type="common">Blackwell switchgrass</name>
    <dbReference type="NCBI Taxonomy" id="38727"/>
    <lineage>
        <taxon>Eukaryota</taxon>
        <taxon>Viridiplantae</taxon>
        <taxon>Streptophyta</taxon>
        <taxon>Embryophyta</taxon>
        <taxon>Tracheophyta</taxon>
        <taxon>Spermatophyta</taxon>
        <taxon>Magnoliopsida</taxon>
        <taxon>Liliopsida</taxon>
        <taxon>Poales</taxon>
        <taxon>Poaceae</taxon>
        <taxon>PACMAD clade</taxon>
        <taxon>Panicoideae</taxon>
        <taxon>Panicodae</taxon>
        <taxon>Paniceae</taxon>
        <taxon>Panicinae</taxon>
        <taxon>Panicum</taxon>
        <taxon>Panicum sect. Hiantes</taxon>
    </lineage>
</organism>
<dbReference type="PANTHER" id="PTHR36312">
    <property type="entry name" value="THIONIN-LIKE PROTEIN 1"/>
    <property type="match status" value="1"/>
</dbReference>
<dbReference type="PANTHER" id="PTHR36312:SF1">
    <property type="entry name" value="OS01G0594500 PROTEIN"/>
    <property type="match status" value="1"/>
</dbReference>
<evidence type="ECO:0000256" key="1">
    <source>
        <dbReference type="SAM" id="MobiDB-lite"/>
    </source>
</evidence>
<feature type="region of interest" description="Disordered" evidence="1">
    <location>
        <begin position="1"/>
        <end position="48"/>
    </location>
</feature>
<feature type="compositionally biased region" description="Basic and acidic residues" evidence="1">
    <location>
        <begin position="1"/>
        <end position="11"/>
    </location>
</feature>
<protein>
    <submittedName>
        <fullName evidence="3">Uncharacterized protein</fullName>
    </submittedName>
</protein>
<evidence type="ECO:0000313" key="4">
    <source>
        <dbReference type="Proteomes" id="UP000823388"/>
    </source>
</evidence>
<evidence type="ECO:0000313" key="3">
    <source>
        <dbReference type="EMBL" id="KAG2598781.1"/>
    </source>
</evidence>
<feature type="transmembrane region" description="Helical" evidence="2">
    <location>
        <begin position="53"/>
        <end position="79"/>
    </location>
</feature>
<accession>A0A8T0SJQ6</accession>
<dbReference type="InterPro" id="IPR038975">
    <property type="entry name" value="THNL"/>
</dbReference>
<reference evidence="3 4" key="1">
    <citation type="submission" date="2020-05" db="EMBL/GenBank/DDBJ databases">
        <title>WGS assembly of Panicum virgatum.</title>
        <authorList>
            <person name="Lovell J.T."/>
            <person name="Jenkins J."/>
            <person name="Shu S."/>
            <person name="Juenger T.E."/>
            <person name="Schmutz J."/>
        </authorList>
    </citation>
    <scope>NUCLEOTIDE SEQUENCE [LARGE SCALE GENOMIC DNA]</scope>
    <source>
        <strain evidence="4">cv. AP13</strain>
    </source>
</reference>
<keyword evidence="2" id="KW-0472">Membrane</keyword>
<keyword evidence="2" id="KW-1133">Transmembrane helix</keyword>
<comment type="caution">
    <text evidence="3">The sequence shown here is derived from an EMBL/GenBank/DDBJ whole genome shotgun (WGS) entry which is preliminary data.</text>
</comment>